<name>A0A5B1C6A9_VIBCL</name>
<dbReference type="AlphaFoldDB" id="A0A5B1C6A9"/>
<accession>A0A5B1C6A9</accession>
<evidence type="ECO:0000313" key="2">
    <source>
        <dbReference type="Proteomes" id="UP000323225"/>
    </source>
</evidence>
<sequence>MSDLINKGTQVECNERTRHYFNVLNHVLPKVENLFRSSSKLPDGLGVDHYINLFYRSVNALSLKYYFNGDERDESVERLTIQTDGSGFPTRKEFIFLDSIKKNIENEQANYPSAEQLKEKILSHVMTKKEVPYALQKNLSYRLYLDWVESNDVFLPYNEPSWGLVESNEMTGRPTILMTWANFDHDRGIPTIYIMKAEVSRRDFEVEDFVDQHTDRLKQVIKDNTISAYKLLQIAKTIDGEFDDLHPVELKRVSLGPIYCSGITEHNDIIENVLKKVADTDDNWLFQWKVETLLSKGSEIKSRGILSSKQEVQIYDIPKHDAVCVDNGISNYAVSMIIPYRAYQALADSDQKALLSERKFVVGDDGELIRL</sequence>
<protein>
    <submittedName>
        <fullName evidence="1">Uncharacterized protein</fullName>
    </submittedName>
</protein>
<gene>
    <name evidence="1" type="ORF">F0M16_07905</name>
</gene>
<comment type="caution">
    <text evidence="1">The sequence shown here is derived from an EMBL/GenBank/DDBJ whole genome shotgun (WGS) entry which is preliminary data.</text>
</comment>
<proteinExistence type="predicted"/>
<dbReference type="Proteomes" id="UP000323225">
    <property type="component" value="Unassembled WGS sequence"/>
</dbReference>
<dbReference type="EMBL" id="VUAA01000007">
    <property type="protein sequence ID" value="KAA1255133.1"/>
    <property type="molecule type" value="Genomic_DNA"/>
</dbReference>
<reference evidence="1 2" key="1">
    <citation type="submission" date="2019-09" db="EMBL/GenBank/DDBJ databases">
        <authorList>
            <person name="Kritzky A."/>
            <person name="Schelkanova E.Y."/>
            <person name="Alkhova Z.V."/>
            <person name="Smirnova N.I."/>
        </authorList>
    </citation>
    <scope>NUCLEOTIDE SEQUENCE [LARGE SCALE GENOMIC DNA]</scope>
    <source>
        <strain evidence="1 2">M1526</strain>
    </source>
</reference>
<evidence type="ECO:0000313" key="1">
    <source>
        <dbReference type="EMBL" id="KAA1255133.1"/>
    </source>
</evidence>
<organism evidence="1 2">
    <name type="scientific">Vibrio cholerae</name>
    <dbReference type="NCBI Taxonomy" id="666"/>
    <lineage>
        <taxon>Bacteria</taxon>
        <taxon>Pseudomonadati</taxon>
        <taxon>Pseudomonadota</taxon>
        <taxon>Gammaproteobacteria</taxon>
        <taxon>Vibrionales</taxon>
        <taxon>Vibrionaceae</taxon>
        <taxon>Vibrio</taxon>
    </lineage>
</organism>